<feature type="compositionally biased region" description="Polar residues" evidence="3">
    <location>
        <begin position="867"/>
        <end position="885"/>
    </location>
</feature>
<evidence type="ECO:0000256" key="1">
    <source>
        <dbReference type="ARBA" id="ARBA00023054"/>
    </source>
</evidence>
<dbReference type="RefSeq" id="XP_001318565.1">
    <property type="nucleotide sequence ID" value="XM_001318530.1"/>
</dbReference>
<feature type="compositionally biased region" description="Polar residues" evidence="3">
    <location>
        <begin position="906"/>
        <end position="927"/>
    </location>
</feature>
<dbReference type="PANTHER" id="PTHR18962:SF0">
    <property type="entry name" value="COILED-COIL DOMAIN-CONTAINING PROTEIN 39"/>
    <property type="match status" value="1"/>
</dbReference>
<feature type="region of interest" description="Disordered" evidence="3">
    <location>
        <begin position="865"/>
        <end position="1001"/>
    </location>
</feature>
<evidence type="ECO:0008006" key="6">
    <source>
        <dbReference type="Google" id="ProtNLM"/>
    </source>
</evidence>
<accession>A2EM03</accession>
<feature type="coiled-coil region" evidence="2">
    <location>
        <begin position="373"/>
        <end position="590"/>
    </location>
</feature>
<organism evidence="4 5">
    <name type="scientific">Trichomonas vaginalis (strain ATCC PRA-98 / G3)</name>
    <dbReference type="NCBI Taxonomy" id="412133"/>
    <lineage>
        <taxon>Eukaryota</taxon>
        <taxon>Metamonada</taxon>
        <taxon>Parabasalia</taxon>
        <taxon>Trichomonadida</taxon>
        <taxon>Trichomonadidae</taxon>
        <taxon>Trichomonas</taxon>
    </lineage>
</organism>
<gene>
    <name evidence="4" type="ORF">TVAG_065990</name>
</gene>
<evidence type="ECO:0000313" key="5">
    <source>
        <dbReference type="Proteomes" id="UP000001542"/>
    </source>
</evidence>
<feature type="coiled-coil region" evidence="2">
    <location>
        <begin position="96"/>
        <end position="151"/>
    </location>
</feature>
<dbReference type="VEuPathDB" id="TrichDB:TVAG_065990"/>
<reference evidence="4" key="1">
    <citation type="submission" date="2006-10" db="EMBL/GenBank/DDBJ databases">
        <authorList>
            <person name="Amadeo P."/>
            <person name="Zhao Q."/>
            <person name="Wortman J."/>
            <person name="Fraser-Liggett C."/>
            <person name="Carlton J."/>
        </authorList>
    </citation>
    <scope>NUCLEOTIDE SEQUENCE</scope>
    <source>
        <strain evidence="4">G3</strain>
    </source>
</reference>
<dbReference type="Proteomes" id="UP000001542">
    <property type="component" value="Unassembled WGS sequence"/>
</dbReference>
<feature type="coiled-coil region" evidence="2">
    <location>
        <begin position="306"/>
        <end position="333"/>
    </location>
</feature>
<dbReference type="VEuPathDB" id="TrichDB:TVAGG3_0988950"/>
<dbReference type="PANTHER" id="PTHR18962">
    <property type="entry name" value="COILED-COIL DOMAIN-CONTAINING PROTEIN 39"/>
    <property type="match status" value="1"/>
</dbReference>
<feature type="compositionally biased region" description="Polar residues" evidence="3">
    <location>
        <begin position="944"/>
        <end position="961"/>
    </location>
</feature>
<sequence length="1001" mass="115507">MDPYTNLYDELFAFANKENRALHKRILAKNEELAKVKNECTDLQDRLNVLNEHLQSVTTEVKSTQELLTAKEAQATEEQHLQQLSEREYGKIVSEVRKLEDETTKVQAKNSEVQSKIFKSQQRIEAFKEEYAANEEQLQQWIQAARDKEEDFLVLQRYQREDEGKIRNMLLEIEKSQGIVEQKRAELEAEVTQTRALQIELDMTAEQFRKLHDERNQLLSQWENTLQQLQSLNVAIEKTTEAYDSRKGETDRISNNVREEKKNLEKAEQDNKALDRRLTIGDHQVTQKHKQFEIDNANLLEFSETVETQRHALDKAESNERAIREEIEEFKRKTGLEVQKKEAYLQRLKLTKDALYTQKDSTEELQQQTNVMNEFLKKENDTLKDLMKKIEAEKGQIYKLSQAVYEERKREKNLLAEMQGSQSRAKNLQLKIQEFDRETQKQEELKYNSNFQIQQMERKISRIEGDRTEEEKIELQAKIDQLQETLSQKMSVEKMLGQQLHRLDLDLRQTARRKENAEKQKLDLETKLNELRLDQESLDKSTARARSQKETVLVQINMLRLQVEKLSDQVAAKSDELISLENRRQQLQLSMQERVLEIDAHLSALRTELKIEEEARHLAITELSERKKRSETLQAKFKVMMGKYQKEGEEEPSQATNIIKFAREREEVSRKGDELEAEVTKAVKELRALEKAMNKINGQNTKYREGFKTIDQNDADMERKKTLEEQKKLAQQRLNARRADVRRRREEHEAMDQAYQQQQDKISNLQNEIQKMKPFVDKTSSENNELKEKLKRANIALTKAREAHRKTENIPADANYPATLLEMDIELKLARTTIDGVVSELTTLAENNREMEPKLRLALSQAGITMRQMQQPTSSKANITMPNLNSRPASSASSIRSGASSQNSARSGISQNSARSGTSQNSVRSATSMASNASKGSKKSNLSTHSNASKNSQQGSARSNASDASDLSVHSTSSSSSRRATTATGARIAKPVTPRRNVSKK</sequence>
<evidence type="ECO:0000313" key="4">
    <source>
        <dbReference type="EMBL" id="EAY06342.1"/>
    </source>
</evidence>
<feature type="coiled-coil region" evidence="2">
    <location>
        <begin position="219"/>
        <end position="277"/>
    </location>
</feature>
<feature type="coiled-coil region" evidence="2">
    <location>
        <begin position="658"/>
        <end position="803"/>
    </location>
</feature>
<feature type="compositionally biased region" description="Low complexity" evidence="3">
    <location>
        <begin position="886"/>
        <end position="905"/>
    </location>
</feature>
<name>A2EM03_TRIV3</name>
<dbReference type="KEGG" id="tva:4764217"/>
<keyword evidence="1 2" id="KW-0175">Coiled coil</keyword>
<dbReference type="GO" id="GO:0036159">
    <property type="term" value="P:inner dynein arm assembly"/>
    <property type="evidence" value="ECO:0000318"/>
    <property type="project" value="GO_Central"/>
</dbReference>
<evidence type="ECO:0000256" key="2">
    <source>
        <dbReference type="SAM" id="Coils"/>
    </source>
</evidence>
<dbReference type="eggNOG" id="ENOG502QS0D">
    <property type="taxonomic scope" value="Eukaryota"/>
</dbReference>
<dbReference type="GO" id="GO:0005930">
    <property type="term" value="C:axoneme"/>
    <property type="evidence" value="ECO:0000318"/>
    <property type="project" value="GO_Central"/>
</dbReference>
<dbReference type="SMR" id="A2EM03"/>
<feature type="compositionally biased region" description="Low complexity" evidence="3">
    <location>
        <begin position="928"/>
        <end position="943"/>
    </location>
</feature>
<dbReference type="OrthoDB" id="10259720at2759"/>
<dbReference type="InParanoid" id="A2EM03"/>
<protein>
    <recommendedName>
        <fullName evidence="6">Coiled-coil domain-containing protein 39</fullName>
    </recommendedName>
</protein>
<dbReference type="GO" id="GO:0060285">
    <property type="term" value="P:cilium-dependent cell motility"/>
    <property type="evidence" value="ECO:0000318"/>
    <property type="project" value="GO_Central"/>
</dbReference>
<dbReference type="AlphaFoldDB" id="A2EM03"/>
<dbReference type="Pfam" id="PF24161">
    <property type="entry name" value="CCDC39"/>
    <property type="match status" value="1"/>
</dbReference>
<dbReference type="GO" id="GO:0003341">
    <property type="term" value="P:cilium movement"/>
    <property type="evidence" value="ECO:0000318"/>
    <property type="project" value="GO_Central"/>
</dbReference>
<dbReference type="OMA" id="ACDRISI"/>
<keyword evidence="5" id="KW-1185">Reference proteome</keyword>
<reference evidence="4" key="2">
    <citation type="journal article" date="2007" name="Science">
        <title>Draft genome sequence of the sexually transmitted pathogen Trichomonas vaginalis.</title>
        <authorList>
            <person name="Carlton J.M."/>
            <person name="Hirt R.P."/>
            <person name="Silva J.C."/>
            <person name="Delcher A.L."/>
            <person name="Schatz M."/>
            <person name="Zhao Q."/>
            <person name="Wortman J.R."/>
            <person name="Bidwell S.L."/>
            <person name="Alsmark U.C.M."/>
            <person name="Besteiro S."/>
            <person name="Sicheritz-Ponten T."/>
            <person name="Noel C.J."/>
            <person name="Dacks J.B."/>
            <person name="Foster P.G."/>
            <person name="Simillion C."/>
            <person name="Van de Peer Y."/>
            <person name="Miranda-Saavedra D."/>
            <person name="Barton G.J."/>
            <person name="Westrop G.D."/>
            <person name="Mueller S."/>
            <person name="Dessi D."/>
            <person name="Fiori P.L."/>
            <person name="Ren Q."/>
            <person name="Paulsen I."/>
            <person name="Zhang H."/>
            <person name="Bastida-Corcuera F.D."/>
            <person name="Simoes-Barbosa A."/>
            <person name="Brown M.T."/>
            <person name="Hayes R.D."/>
            <person name="Mukherjee M."/>
            <person name="Okumura C.Y."/>
            <person name="Schneider R."/>
            <person name="Smith A.J."/>
            <person name="Vanacova S."/>
            <person name="Villalvazo M."/>
            <person name="Haas B.J."/>
            <person name="Pertea M."/>
            <person name="Feldblyum T.V."/>
            <person name="Utterback T.R."/>
            <person name="Shu C.L."/>
            <person name="Osoegawa K."/>
            <person name="de Jong P.J."/>
            <person name="Hrdy I."/>
            <person name="Horvathova L."/>
            <person name="Zubacova Z."/>
            <person name="Dolezal P."/>
            <person name="Malik S.B."/>
            <person name="Logsdon J.M. Jr."/>
            <person name="Henze K."/>
            <person name="Gupta A."/>
            <person name="Wang C.C."/>
            <person name="Dunne R.L."/>
            <person name="Upcroft J.A."/>
            <person name="Upcroft P."/>
            <person name="White O."/>
            <person name="Salzberg S.L."/>
            <person name="Tang P."/>
            <person name="Chiu C.-H."/>
            <person name="Lee Y.-S."/>
            <person name="Embley T.M."/>
            <person name="Coombs G.H."/>
            <person name="Mottram J.C."/>
            <person name="Tachezy J."/>
            <person name="Fraser-Liggett C.M."/>
            <person name="Johnson P.J."/>
        </authorList>
    </citation>
    <scope>NUCLEOTIDE SEQUENCE [LARGE SCALE GENOMIC DNA]</scope>
    <source>
        <strain evidence="4">G3</strain>
    </source>
</reference>
<dbReference type="STRING" id="5722.A2EM03"/>
<dbReference type="EMBL" id="DS113426">
    <property type="protein sequence ID" value="EAY06342.1"/>
    <property type="molecule type" value="Genomic_DNA"/>
</dbReference>
<feature type="compositionally biased region" description="Low complexity" evidence="3">
    <location>
        <begin position="962"/>
        <end position="987"/>
    </location>
</feature>
<dbReference type="InterPro" id="IPR033290">
    <property type="entry name" value="CCDC39"/>
</dbReference>
<proteinExistence type="predicted"/>
<feature type="coiled-coil region" evidence="2">
    <location>
        <begin position="19"/>
        <end position="60"/>
    </location>
</feature>
<evidence type="ECO:0000256" key="3">
    <source>
        <dbReference type="SAM" id="MobiDB-lite"/>
    </source>
</evidence>